<reference evidence="1" key="1">
    <citation type="submission" date="2019-12" db="EMBL/GenBank/DDBJ databases">
        <title>Genome sequencing and annotation of Brassica cretica.</title>
        <authorList>
            <person name="Studholme D.J."/>
            <person name="Sarris P."/>
        </authorList>
    </citation>
    <scope>NUCLEOTIDE SEQUENCE</scope>
    <source>
        <strain evidence="1">PFS-109/04</strain>
        <tissue evidence="1">Leaf</tissue>
    </source>
</reference>
<evidence type="ECO:0000313" key="1">
    <source>
        <dbReference type="EMBL" id="KAF3508369.1"/>
    </source>
</evidence>
<dbReference type="AlphaFoldDB" id="A0A8S9NY13"/>
<organism evidence="1 2">
    <name type="scientific">Brassica cretica</name>
    <name type="common">Mustard</name>
    <dbReference type="NCBI Taxonomy" id="69181"/>
    <lineage>
        <taxon>Eukaryota</taxon>
        <taxon>Viridiplantae</taxon>
        <taxon>Streptophyta</taxon>
        <taxon>Embryophyta</taxon>
        <taxon>Tracheophyta</taxon>
        <taxon>Spermatophyta</taxon>
        <taxon>Magnoliopsida</taxon>
        <taxon>eudicotyledons</taxon>
        <taxon>Gunneridae</taxon>
        <taxon>Pentapetalae</taxon>
        <taxon>rosids</taxon>
        <taxon>malvids</taxon>
        <taxon>Brassicales</taxon>
        <taxon>Brassicaceae</taxon>
        <taxon>Brassiceae</taxon>
        <taxon>Brassica</taxon>
    </lineage>
</organism>
<proteinExistence type="predicted"/>
<comment type="caution">
    <text evidence="1">The sequence shown here is derived from an EMBL/GenBank/DDBJ whole genome shotgun (WGS) entry which is preliminary data.</text>
</comment>
<sequence>MTPMNMRFVFSFVMNQHDQASSSTSCSAIHPPHAVKVCCGGFDGQNPLQCRTVKLGQQWSFSHIFLFAPLFVRLLSI</sequence>
<dbReference type="EMBL" id="QGKX02001521">
    <property type="protein sequence ID" value="KAF3508369.1"/>
    <property type="molecule type" value="Genomic_DNA"/>
</dbReference>
<protein>
    <submittedName>
        <fullName evidence="1">Uncharacterized protein</fullName>
    </submittedName>
</protein>
<dbReference type="Proteomes" id="UP000712600">
    <property type="component" value="Unassembled WGS sequence"/>
</dbReference>
<accession>A0A8S9NY13</accession>
<name>A0A8S9NY13_BRACR</name>
<gene>
    <name evidence="1" type="ORF">F2Q69_00009536</name>
</gene>
<evidence type="ECO:0000313" key="2">
    <source>
        <dbReference type="Proteomes" id="UP000712600"/>
    </source>
</evidence>